<evidence type="ECO:0000256" key="1">
    <source>
        <dbReference type="SAM" id="MobiDB-lite"/>
    </source>
</evidence>
<keyword evidence="2" id="KW-0732">Signal</keyword>
<feature type="region of interest" description="Disordered" evidence="1">
    <location>
        <begin position="244"/>
        <end position="263"/>
    </location>
</feature>
<comment type="caution">
    <text evidence="4">The sequence shown here is derived from an EMBL/GenBank/DDBJ whole genome shotgun (WGS) entry which is preliminary data.</text>
</comment>
<dbReference type="CDD" id="cd12797">
    <property type="entry name" value="M23_peptidase"/>
    <property type="match status" value="1"/>
</dbReference>
<dbReference type="Pfam" id="PF01551">
    <property type="entry name" value="Peptidase_M23"/>
    <property type="match status" value="1"/>
</dbReference>
<evidence type="ECO:0000256" key="2">
    <source>
        <dbReference type="SAM" id="SignalP"/>
    </source>
</evidence>
<feature type="signal peptide" evidence="2">
    <location>
        <begin position="1"/>
        <end position="39"/>
    </location>
</feature>
<sequence length="508" mass="53917">MADQEVFLQKLTKMRKLLQLIIALIILTSLIALTSPALAATNGDFDCPYRGGDDGAVTNWLNQGVCDGAVDCSGQEGCLEAKAWCTYDQCSGNHLGGRCGVCHTTPFRVIYLGNADGTSGECPEELGFRSDNVNDCYIDVSTEGGVSPALPAGRYYVYQGAGCWDPQELTLTEGCVLSGSLPCKVIGGPGLTCGDSPGPTSVCQPKEWKCKNKNVSQPATVCWSGILASSRSCTTVGNSTSLCPTSQDNGQKDGTGQSKTNRTYNTFDYDSGKILSIPPVVLKVITPAPTPSVSPTPGPTPTSIPTDDLGVPCGWPVFPPPYTITQRCPNNECPASASQCLDFSHSYNSVDIRGDHIPVYATMSGRATRYVASVQTTASANYGVYVIIRNPETGYQTLYAHLLPDPSDKVGDVRDLGEIIAGNPIPSALVDSSGFTEGPHLHYEIWQSGNRLCPNAFLDACAEPQSTSHAAVSPSLLQKALGLLNNLRSLFSKNTAIIPMPEDQPTPE</sequence>
<evidence type="ECO:0000313" key="4">
    <source>
        <dbReference type="EMBL" id="KKR31126.1"/>
    </source>
</evidence>
<dbReference type="AlphaFoldDB" id="A0A0G0Q1C2"/>
<dbReference type="GO" id="GO:0004222">
    <property type="term" value="F:metalloendopeptidase activity"/>
    <property type="evidence" value="ECO:0007669"/>
    <property type="project" value="TreeGrafter"/>
</dbReference>
<evidence type="ECO:0000313" key="5">
    <source>
        <dbReference type="Proteomes" id="UP000034539"/>
    </source>
</evidence>
<accession>A0A0G0Q1C2</accession>
<dbReference type="InterPro" id="IPR050570">
    <property type="entry name" value="Cell_wall_metabolism_enzyme"/>
</dbReference>
<gene>
    <name evidence="4" type="ORF">UT63_C0082G0001</name>
</gene>
<feature type="chain" id="PRO_5005181957" description="M23ase beta-sheet core domain-containing protein" evidence="2">
    <location>
        <begin position="40"/>
        <end position="508"/>
    </location>
</feature>
<dbReference type="Gene3D" id="2.70.70.10">
    <property type="entry name" value="Glucose Permease (Domain IIA)"/>
    <property type="match status" value="1"/>
</dbReference>
<evidence type="ECO:0000259" key="3">
    <source>
        <dbReference type="Pfam" id="PF01551"/>
    </source>
</evidence>
<dbReference type="Proteomes" id="UP000034539">
    <property type="component" value="Unassembled WGS sequence"/>
</dbReference>
<proteinExistence type="predicted"/>
<dbReference type="PANTHER" id="PTHR21666">
    <property type="entry name" value="PEPTIDASE-RELATED"/>
    <property type="match status" value="1"/>
</dbReference>
<dbReference type="EMBL" id="LBXN01000082">
    <property type="protein sequence ID" value="KKR31126.1"/>
    <property type="molecule type" value="Genomic_DNA"/>
</dbReference>
<dbReference type="InterPro" id="IPR016047">
    <property type="entry name" value="M23ase_b-sheet_dom"/>
</dbReference>
<name>A0A0G0Q1C2_9BACT</name>
<dbReference type="PANTHER" id="PTHR21666:SF286">
    <property type="entry name" value="LIPOPROTEIN NLPD"/>
    <property type="match status" value="1"/>
</dbReference>
<organism evidence="4 5">
    <name type="scientific">Candidatus Gottesmanbacteria bacterium GW2011_GWC2_39_8</name>
    <dbReference type="NCBI Taxonomy" id="1618450"/>
    <lineage>
        <taxon>Bacteria</taxon>
        <taxon>Candidatus Gottesmaniibacteriota</taxon>
    </lineage>
</organism>
<feature type="domain" description="M23ase beta-sheet core" evidence="3">
    <location>
        <begin position="349"/>
        <end position="452"/>
    </location>
</feature>
<dbReference type="SUPFAM" id="SSF51261">
    <property type="entry name" value="Duplicated hybrid motif"/>
    <property type="match status" value="1"/>
</dbReference>
<dbReference type="InterPro" id="IPR011055">
    <property type="entry name" value="Dup_hybrid_motif"/>
</dbReference>
<reference evidence="4 5" key="1">
    <citation type="journal article" date="2015" name="Nature">
        <title>rRNA introns, odd ribosomes, and small enigmatic genomes across a large radiation of phyla.</title>
        <authorList>
            <person name="Brown C.T."/>
            <person name="Hug L.A."/>
            <person name="Thomas B.C."/>
            <person name="Sharon I."/>
            <person name="Castelle C.J."/>
            <person name="Singh A."/>
            <person name="Wilkins M.J."/>
            <person name="Williams K.H."/>
            <person name="Banfield J.F."/>
        </authorList>
    </citation>
    <scope>NUCLEOTIDE SEQUENCE [LARGE SCALE GENOMIC DNA]</scope>
</reference>
<protein>
    <recommendedName>
        <fullName evidence="3">M23ase beta-sheet core domain-containing protein</fullName>
    </recommendedName>
</protein>